<evidence type="ECO:0000259" key="1">
    <source>
        <dbReference type="Pfam" id="PF13340"/>
    </source>
</evidence>
<dbReference type="AlphaFoldDB" id="A0A329CHP0"/>
<dbReference type="EMBL" id="QLTK01000007">
    <property type="protein sequence ID" value="RAS33191.1"/>
    <property type="molecule type" value="Genomic_DNA"/>
</dbReference>
<accession>A0A329CHP0</accession>
<organism evidence="2 3">
    <name type="scientific">Paraburkholderia bryophila</name>
    <dbReference type="NCBI Taxonomy" id="420952"/>
    <lineage>
        <taxon>Bacteria</taxon>
        <taxon>Pseudomonadati</taxon>
        <taxon>Pseudomonadota</taxon>
        <taxon>Betaproteobacteria</taxon>
        <taxon>Burkholderiales</taxon>
        <taxon>Burkholderiaceae</taxon>
        <taxon>Paraburkholderia</taxon>
    </lineage>
</organism>
<dbReference type="OrthoDB" id="9089549at2"/>
<dbReference type="RefSeq" id="WP_111932063.1">
    <property type="nucleotide sequence ID" value="NZ_CADFFP010000008.1"/>
</dbReference>
<gene>
    <name evidence="2" type="ORF">BX591_107108</name>
</gene>
<evidence type="ECO:0000313" key="2">
    <source>
        <dbReference type="EMBL" id="RAS33191.1"/>
    </source>
</evidence>
<dbReference type="Proteomes" id="UP000248918">
    <property type="component" value="Unassembled WGS sequence"/>
</dbReference>
<feature type="domain" description="Insertion element IS402-like" evidence="1">
    <location>
        <begin position="256"/>
        <end position="326"/>
    </location>
</feature>
<proteinExistence type="predicted"/>
<protein>
    <submittedName>
        <fullName evidence="2">Putative transposase of IS4/5 family DUF4096</fullName>
    </submittedName>
</protein>
<name>A0A329CHP0_9BURK</name>
<reference evidence="2 3" key="1">
    <citation type="submission" date="2018-06" db="EMBL/GenBank/DDBJ databases">
        <title>Genomic Encyclopedia of Type Strains, Phase III (KMG-III): the genomes of soil and plant-associated and newly described type strains.</title>
        <authorList>
            <person name="Whitman W."/>
        </authorList>
    </citation>
    <scope>NUCLEOTIDE SEQUENCE [LARGE SCALE GENOMIC DNA]</scope>
    <source>
        <strain evidence="2 3">LMG 23644</strain>
    </source>
</reference>
<dbReference type="InterPro" id="IPR025161">
    <property type="entry name" value="IS402-like_dom"/>
</dbReference>
<dbReference type="Pfam" id="PF13340">
    <property type="entry name" value="DUF4096"/>
    <property type="match status" value="1"/>
</dbReference>
<evidence type="ECO:0000313" key="3">
    <source>
        <dbReference type="Proteomes" id="UP000248918"/>
    </source>
</evidence>
<comment type="caution">
    <text evidence="2">The sequence shown here is derived from an EMBL/GenBank/DDBJ whole genome shotgun (WGS) entry which is preliminary data.</text>
</comment>
<sequence>MWLQAIERRNGVLAARVVNGDRDVEWMNVEAAWEADIHASSTSRMSVATCFSRWKVVDATDFFSEMAIEAYPAANKHQMFEVDHNGLRLVLPAILVLKALFKPNATVFQYLFRPSGLDMLLAPVYANGSTTVAILPRKLRQHVPVGDTGLERLRWLYCFPTARAAFDSVYTRATYGVVGIKLPTAEIDISVKGCLRGRKFFVSSLSIVRCSPLEAPFDWAGRQPQHFRLREPAPGERLNPILVDSDLIEGPSGWGLSDDEWACVAYLFPTGPQCRSGEQTRAFVNAILEKLGTGVGWTSVNSKHGTLSAVSSLYRDYRRSGKWHKLVATVLEMRKRYFTVANAA</sequence>